<dbReference type="EMBL" id="CATOUU010000992">
    <property type="protein sequence ID" value="CAI9965627.1"/>
    <property type="molecule type" value="Genomic_DNA"/>
</dbReference>
<dbReference type="Proteomes" id="UP001642409">
    <property type="component" value="Unassembled WGS sequence"/>
</dbReference>
<evidence type="ECO:0000313" key="4">
    <source>
        <dbReference type="Proteomes" id="UP001642409"/>
    </source>
</evidence>
<protein>
    <submittedName>
        <fullName evidence="3">Hypothetical_protein</fullName>
    </submittedName>
</protein>
<evidence type="ECO:0000313" key="2">
    <source>
        <dbReference type="EMBL" id="CAI9965627.1"/>
    </source>
</evidence>
<sequence length="392" mass="46328">MKFEYQLFYLANKSKLDISVLSQTRSILQSNNFSLNQIPLFSAQPFLLPNYKLGVMRSEPDSYSVALKQEIQEFVDIIQLLELLNYCIEEVKIVSKLRNVNRDSGVAIIQINEENLLVISHKQQLDLLSQLLDLKQKLTQPEQLTYVAFKPNPKFNIRQQQVKHSPLKRPVTFQEIDDHIDDFIDQTQPSQQTQQQQQQQQYQMKQKPVKEPKEHKHHSSSKKHHSKHVQSQKESNNEIPKTTTDKNQMLKLLQEKLDKLEDSTSSVSDTKYEVNRQINKYHELLNHSPKRFQTESTNLINKQYGRQKNQNVRKQMFLPVFNKQHQQIIQKQLKSYQNYANTFDSRTLGPAWIRCRMSTDKIFEILCEEVFNDIYTETVFELTDMLKEVVMQ</sequence>
<feature type="region of interest" description="Disordered" evidence="1">
    <location>
        <begin position="187"/>
        <end position="245"/>
    </location>
</feature>
<gene>
    <name evidence="2" type="ORF">HINF_LOCUS53272</name>
    <name evidence="3" type="ORF">HINF_LOCUS74356</name>
</gene>
<proteinExistence type="predicted"/>
<name>A0AA86R3U5_9EUKA</name>
<dbReference type="EMBL" id="CAXDID020000630">
    <property type="protein sequence ID" value="CAL6107193.1"/>
    <property type="molecule type" value="Genomic_DNA"/>
</dbReference>
<evidence type="ECO:0000256" key="1">
    <source>
        <dbReference type="SAM" id="MobiDB-lite"/>
    </source>
</evidence>
<organism evidence="2">
    <name type="scientific">Hexamita inflata</name>
    <dbReference type="NCBI Taxonomy" id="28002"/>
    <lineage>
        <taxon>Eukaryota</taxon>
        <taxon>Metamonada</taxon>
        <taxon>Diplomonadida</taxon>
        <taxon>Hexamitidae</taxon>
        <taxon>Hexamitinae</taxon>
        <taxon>Hexamita</taxon>
    </lineage>
</organism>
<comment type="caution">
    <text evidence="2">The sequence shown here is derived from an EMBL/GenBank/DDBJ whole genome shotgun (WGS) entry which is preliminary data.</text>
</comment>
<evidence type="ECO:0000313" key="3">
    <source>
        <dbReference type="EMBL" id="CAL6107193.1"/>
    </source>
</evidence>
<feature type="compositionally biased region" description="Basic residues" evidence="1">
    <location>
        <begin position="215"/>
        <end position="230"/>
    </location>
</feature>
<keyword evidence="4" id="KW-1185">Reference proteome</keyword>
<dbReference type="AlphaFoldDB" id="A0AA86R3U5"/>
<reference evidence="2" key="1">
    <citation type="submission" date="2023-06" db="EMBL/GenBank/DDBJ databases">
        <authorList>
            <person name="Kurt Z."/>
        </authorList>
    </citation>
    <scope>NUCLEOTIDE SEQUENCE</scope>
</reference>
<reference evidence="3 4" key="2">
    <citation type="submission" date="2024-07" db="EMBL/GenBank/DDBJ databases">
        <authorList>
            <person name="Akdeniz Z."/>
        </authorList>
    </citation>
    <scope>NUCLEOTIDE SEQUENCE [LARGE SCALE GENOMIC DNA]</scope>
</reference>
<feature type="compositionally biased region" description="Low complexity" evidence="1">
    <location>
        <begin position="187"/>
        <end position="206"/>
    </location>
</feature>
<accession>A0AA86R3U5</accession>